<feature type="compositionally biased region" description="Gly residues" evidence="1">
    <location>
        <begin position="512"/>
        <end position="529"/>
    </location>
</feature>
<feature type="compositionally biased region" description="Low complexity" evidence="1">
    <location>
        <begin position="697"/>
        <end position="711"/>
    </location>
</feature>
<feature type="region of interest" description="Disordered" evidence="1">
    <location>
        <begin position="665"/>
        <end position="730"/>
    </location>
</feature>
<feature type="compositionally biased region" description="Gly residues" evidence="1">
    <location>
        <begin position="778"/>
        <end position="787"/>
    </location>
</feature>
<name>A0A8J4F966_9CHLO</name>
<gene>
    <name evidence="2" type="ORF">Vafri_18948</name>
</gene>
<evidence type="ECO:0000256" key="1">
    <source>
        <dbReference type="SAM" id="MobiDB-lite"/>
    </source>
</evidence>
<dbReference type="AlphaFoldDB" id="A0A8J4F966"/>
<protein>
    <submittedName>
        <fullName evidence="2">Uncharacterized protein</fullName>
    </submittedName>
</protein>
<feature type="region of interest" description="Disordered" evidence="1">
    <location>
        <begin position="482"/>
        <end position="529"/>
    </location>
</feature>
<feature type="region of interest" description="Disordered" evidence="1">
    <location>
        <begin position="612"/>
        <end position="643"/>
    </location>
</feature>
<dbReference type="Proteomes" id="UP000747399">
    <property type="component" value="Unassembled WGS sequence"/>
</dbReference>
<feature type="region of interest" description="Disordered" evidence="1">
    <location>
        <begin position="430"/>
        <end position="459"/>
    </location>
</feature>
<feature type="compositionally biased region" description="Pro residues" evidence="1">
    <location>
        <begin position="821"/>
        <end position="832"/>
    </location>
</feature>
<organism evidence="2 3">
    <name type="scientific">Volvox africanus</name>
    <dbReference type="NCBI Taxonomy" id="51714"/>
    <lineage>
        <taxon>Eukaryota</taxon>
        <taxon>Viridiplantae</taxon>
        <taxon>Chlorophyta</taxon>
        <taxon>core chlorophytes</taxon>
        <taxon>Chlorophyceae</taxon>
        <taxon>CS clade</taxon>
        <taxon>Chlamydomonadales</taxon>
        <taxon>Volvocaceae</taxon>
        <taxon>Volvox</taxon>
    </lineage>
</organism>
<feature type="compositionally biased region" description="Basic residues" evidence="1">
    <location>
        <begin position="261"/>
        <end position="270"/>
    </location>
</feature>
<sequence>MCPSVPSCRTVVLCPEGDASLFRGEDSRVDDGDHANGQHTSAVNILRTRTTVLGGIRVPRFVQALSNLALCEPNTEREVGAADDPIGGTAVRTGRRDIDLASDVSRFQNHQQQEQQQVQQQQVKLSTIMPRPGGLSLHNDGGGEAHPHPRMVPELLVGGSVLQPGLDAVLLPAIQLPRNARSRATAGFVPLLLEINGVLQPNFGIEEALGGSLEDRKGRMAVPCTAPGGGSGTDVVLTVRPVVGRSDNGGRGHGDGGNGRGRTRSRRGRGRSNGGESYGISTGQYVYVQPARQQGGNGAVRKVNVNSAVASVSCSPSGGADGGQPTDPRASLAPADDDCRQPHWHAAVLTAMMSVSPPAAAAVTMANASVTRADAKTGTSAQLNNGQILHRELRDNSIVRPPEDGMTPGVALDGPPTDPRVSACVCSRPSTWKPSGARPPGCHGISQPPTEDSPSCTAQTVSAALMAQTSGTPTLSAVLSVDAFSNPRPPPSPATLLPTPSHGPRSTRQGPAAGGRQLGGGGGGGGGGEGEGEGLVVVRGLASVCCHLSGCVVLGWTVGNHDTLILRVATEKAWAATLERTCSVAATTTLAGTTAAAAAAVGDWPLVDVGPAGALDHDGASGDGDGDGGTITGSECPAGPPGARSLRFPGVGLLAARATAATAAAAASRHPAGGDGDSSSRDTRQGIRGHAVASEEPQNCPQQQQRGQPRQALGGVGSSASELPGEKPVKRRRQVVTVIGGGAAAAAAAAAAVASPSCLRNNTKSKRLREEEGDADGHSGGNGGGDASRGHDDGGGDSDSDSDSDNSGGDGDGGRIVSSCPPSPSPSPPPPGTMKRSRRPTQIRGRSGTRGAFRMLRSMRSSGPALKMPMNAVRKQAIDLTITARLIAGPPRIARGSVAAAAAAAGPRSVVAAKAASSAKHVTTATTMDTPSTAKKQRTTQGPFSAAVHSPRSEGDGGDGGRLAAAAAALPPSMQPPAP</sequence>
<evidence type="ECO:0000313" key="2">
    <source>
        <dbReference type="EMBL" id="GIL65155.1"/>
    </source>
</evidence>
<evidence type="ECO:0000313" key="3">
    <source>
        <dbReference type="Proteomes" id="UP000747399"/>
    </source>
</evidence>
<feature type="compositionally biased region" description="Low complexity" evidence="1">
    <location>
        <begin position="921"/>
        <end position="933"/>
    </location>
</feature>
<feature type="region of interest" description="Disordered" evidence="1">
    <location>
        <begin position="762"/>
        <end position="851"/>
    </location>
</feature>
<feature type="compositionally biased region" description="Polar residues" evidence="1">
    <location>
        <begin position="447"/>
        <end position="459"/>
    </location>
</feature>
<feature type="non-terminal residue" evidence="2">
    <location>
        <position position="1"/>
    </location>
</feature>
<proteinExistence type="predicted"/>
<comment type="caution">
    <text evidence="2">The sequence shown here is derived from an EMBL/GenBank/DDBJ whole genome shotgun (WGS) entry which is preliminary data.</text>
</comment>
<feature type="region of interest" description="Disordered" evidence="1">
    <location>
        <begin position="312"/>
        <end position="338"/>
    </location>
</feature>
<reference evidence="2" key="1">
    <citation type="journal article" date="2021" name="Proc. Natl. Acad. Sci. U.S.A.">
        <title>Three genomes in the algal genus Volvox reveal the fate of a haploid sex-determining region after a transition to homothallism.</title>
        <authorList>
            <person name="Yamamoto K."/>
            <person name="Hamaji T."/>
            <person name="Kawai-Toyooka H."/>
            <person name="Matsuzaki R."/>
            <person name="Takahashi F."/>
            <person name="Nishimura Y."/>
            <person name="Kawachi M."/>
            <person name="Noguchi H."/>
            <person name="Minakuchi Y."/>
            <person name="Umen J.G."/>
            <person name="Toyoda A."/>
            <person name="Nozaki H."/>
        </authorList>
    </citation>
    <scope>NUCLEOTIDE SEQUENCE</scope>
    <source>
        <strain evidence="2">NIES-3780</strain>
    </source>
</reference>
<feature type="region of interest" description="Disordered" evidence="1">
    <location>
        <begin position="242"/>
        <end position="280"/>
    </location>
</feature>
<feature type="region of interest" description="Disordered" evidence="1">
    <location>
        <begin position="921"/>
        <end position="979"/>
    </location>
</feature>
<feature type="compositionally biased region" description="Gly residues" evidence="1">
    <location>
        <begin position="621"/>
        <end position="631"/>
    </location>
</feature>
<accession>A0A8J4F966</accession>
<dbReference type="EMBL" id="BNCO01000073">
    <property type="protein sequence ID" value="GIL65155.1"/>
    <property type="molecule type" value="Genomic_DNA"/>
</dbReference>
<feature type="compositionally biased region" description="Acidic residues" evidence="1">
    <location>
        <begin position="795"/>
        <end position="804"/>
    </location>
</feature>
<keyword evidence="3" id="KW-1185">Reference proteome</keyword>